<dbReference type="Proteomes" id="UP000663851">
    <property type="component" value="Unassembled WGS sequence"/>
</dbReference>
<dbReference type="Proteomes" id="UP000663869">
    <property type="component" value="Unassembled WGS sequence"/>
</dbReference>
<dbReference type="OrthoDB" id="9972495at2759"/>
<keyword evidence="9" id="KW-1185">Reference proteome</keyword>
<evidence type="ECO:0000313" key="8">
    <source>
        <dbReference type="Proteomes" id="UP000663825"/>
    </source>
</evidence>
<dbReference type="Proteomes" id="UP000663873">
    <property type="component" value="Unassembled WGS sequence"/>
</dbReference>
<dbReference type="Proteomes" id="UP000663833">
    <property type="component" value="Unassembled WGS sequence"/>
</dbReference>
<dbReference type="EMBL" id="CAJNXB010003476">
    <property type="protein sequence ID" value="CAF3315998.1"/>
    <property type="molecule type" value="Genomic_DNA"/>
</dbReference>
<dbReference type="EMBL" id="CAJOBQ010000686">
    <property type="protein sequence ID" value="CAF4402469.1"/>
    <property type="molecule type" value="Genomic_DNA"/>
</dbReference>
<protein>
    <submittedName>
        <fullName evidence="1">Uncharacterized protein</fullName>
    </submittedName>
</protein>
<evidence type="ECO:0000313" key="5">
    <source>
        <dbReference type="EMBL" id="CAF4291857.1"/>
    </source>
</evidence>
<evidence type="ECO:0000313" key="6">
    <source>
        <dbReference type="EMBL" id="CAF4402469.1"/>
    </source>
</evidence>
<reference evidence="1" key="1">
    <citation type="submission" date="2021-02" db="EMBL/GenBank/DDBJ databases">
        <authorList>
            <person name="Nowell W R."/>
        </authorList>
    </citation>
    <scope>NUCLEOTIDE SEQUENCE</scope>
</reference>
<gene>
    <name evidence="4" type="ORF">FME351_LOCUS26372</name>
    <name evidence="2" type="ORF">GRG538_LOCUS17534</name>
    <name evidence="5" type="ORF">HFQ381_LOCUS12966</name>
    <name evidence="3" type="ORF">LUA448_LOCUS30023</name>
    <name evidence="1" type="ORF">TIS948_LOCUS19732</name>
    <name evidence="6" type="ORF">TSG867_LOCUS13099</name>
    <name evidence="7" type="ORF">UJA718_LOCUS22137</name>
</gene>
<dbReference type="Proteomes" id="UP000663872">
    <property type="component" value="Unassembled WGS sequence"/>
</dbReference>
<dbReference type="InterPro" id="IPR036815">
    <property type="entry name" value="14-3-3_dom_sf"/>
</dbReference>
<accession>A0A817TGN4</accession>
<dbReference type="EMBL" id="CAJNYT010002904">
    <property type="protein sequence ID" value="CAF3499948.1"/>
    <property type="molecule type" value="Genomic_DNA"/>
</dbReference>
<dbReference type="Proteomes" id="UP000663825">
    <property type="component" value="Unassembled WGS sequence"/>
</dbReference>
<comment type="caution">
    <text evidence="1">The sequence shown here is derived from an EMBL/GenBank/DDBJ whole genome shotgun (WGS) entry which is preliminary data.</text>
</comment>
<evidence type="ECO:0000313" key="1">
    <source>
        <dbReference type="EMBL" id="CAF3315998.1"/>
    </source>
</evidence>
<evidence type="ECO:0000313" key="4">
    <source>
        <dbReference type="EMBL" id="CAF3680944.1"/>
    </source>
</evidence>
<evidence type="ECO:0000313" key="2">
    <source>
        <dbReference type="EMBL" id="CAF3499948.1"/>
    </source>
</evidence>
<evidence type="ECO:0000313" key="3">
    <source>
        <dbReference type="EMBL" id="CAF3592724.1"/>
    </source>
</evidence>
<dbReference type="Proteomes" id="UP000663862">
    <property type="component" value="Unassembled WGS sequence"/>
</dbReference>
<organism evidence="1 8">
    <name type="scientific">Rotaria socialis</name>
    <dbReference type="NCBI Taxonomy" id="392032"/>
    <lineage>
        <taxon>Eukaryota</taxon>
        <taxon>Metazoa</taxon>
        <taxon>Spiralia</taxon>
        <taxon>Gnathifera</taxon>
        <taxon>Rotifera</taxon>
        <taxon>Eurotatoria</taxon>
        <taxon>Bdelloidea</taxon>
        <taxon>Philodinida</taxon>
        <taxon>Philodinidae</taxon>
        <taxon>Rotaria</taxon>
    </lineage>
</organism>
<name>A0A817TGN4_9BILA</name>
<evidence type="ECO:0000313" key="9">
    <source>
        <dbReference type="Proteomes" id="UP000663873"/>
    </source>
</evidence>
<dbReference type="SUPFAM" id="SSF48445">
    <property type="entry name" value="14-3-3 protein"/>
    <property type="match status" value="1"/>
</dbReference>
<dbReference type="EMBL" id="CAJNYU010003535">
    <property type="protein sequence ID" value="CAF3680944.1"/>
    <property type="molecule type" value="Genomic_DNA"/>
</dbReference>
<dbReference type="Gene3D" id="1.20.190.20">
    <property type="entry name" value="14-3-3 domain"/>
    <property type="match status" value="1"/>
</dbReference>
<evidence type="ECO:0000313" key="7">
    <source>
        <dbReference type="EMBL" id="CAF4441585.1"/>
    </source>
</evidence>
<dbReference type="EMBL" id="CAJNYD010004352">
    <property type="protein sequence ID" value="CAF3592724.1"/>
    <property type="molecule type" value="Genomic_DNA"/>
</dbReference>
<dbReference type="EMBL" id="CAJOBP010004487">
    <property type="protein sequence ID" value="CAF4441585.1"/>
    <property type="molecule type" value="Genomic_DNA"/>
</dbReference>
<sequence length="170" mass="20864">MNIIEEYFWNADMALQMNRLDESCQFICQAIEQLDQSHLTLEQLELVWSVIPKIIMNHRKCLESLVYYHRSMPMETDEIFDRLTQSYVNKLEQDQAKTYMKLIDYFDRYLIKEKNDIDHVHLKRLQSDLYLQLSFISRPYQSKFFYNKHRKLLNDIELIINMYKNHLREN</sequence>
<dbReference type="EMBL" id="CAJOBO010000800">
    <property type="protein sequence ID" value="CAF4291857.1"/>
    <property type="molecule type" value="Genomic_DNA"/>
</dbReference>
<proteinExistence type="predicted"/>
<dbReference type="AlphaFoldDB" id="A0A817TGN4"/>